<dbReference type="AlphaFoldDB" id="A0A8H6RMB0"/>
<accession>A0A8H6RMB0</accession>
<dbReference type="GO" id="GO:0000139">
    <property type="term" value="C:Golgi membrane"/>
    <property type="evidence" value="ECO:0007669"/>
    <property type="project" value="TreeGrafter"/>
</dbReference>
<comment type="subcellular location">
    <subcellularLocation>
        <location evidence="1">Membrane</location>
        <topology evidence="1">Single-pass type I membrane protein</topology>
    </subcellularLocation>
</comment>
<dbReference type="PANTHER" id="PTHR12223">
    <property type="entry name" value="VESICULAR MANNOSE-BINDING LECTIN"/>
    <property type="match status" value="1"/>
</dbReference>
<dbReference type="EMBL" id="JABCIY010000077">
    <property type="protein sequence ID" value="KAF7193654.1"/>
    <property type="molecule type" value="Genomic_DNA"/>
</dbReference>
<reference evidence="10" key="1">
    <citation type="submission" date="2020-04" db="EMBL/GenBank/DDBJ databases">
        <title>Draft genome resource of the tomato pathogen Pseudocercospora fuligena.</title>
        <authorList>
            <person name="Zaccaron A."/>
        </authorList>
    </citation>
    <scope>NUCLEOTIDE SEQUENCE</scope>
    <source>
        <strain evidence="10">PF001</strain>
    </source>
</reference>
<dbReference type="GO" id="GO:0006888">
    <property type="term" value="P:endoplasmic reticulum to Golgi vesicle-mediated transport"/>
    <property type="evidence" value="ECO:0007669"/>
    <property type="project" value="TreeGrafter"/>
</dbReference>
<dbReference type="SUPFAM" id="SSF49899">
    <property type="entry name" value="Concanavalin A-like lectins/glucanases"/>
    <property type="match status" value="1"/>
</dbReference>
<evidence type="ECO:0000256" key="4">
    <source>
        <dbReference type="ARBA" id="ARBA00022989"/>
    </source>
</evidence>
<feature type="transmembrane region" description="Helical" evidence="7">
    <location>
        <begin position="415"/>
        <end position="433"/>
    </location>
</feature>
<dbReference type="GO" id="GO:0005789">
    <property type="term" value="C:endoplasmic reticulum membrane"/>
    <property type="evidence" value="ECO:0007669"/>
    <property type="project" value="TreeGrafter"/>
</dbReference>
<evidence type="ECO:0000313" key="10">
    <source>
        <dbReference type="EMBL" id="KAF7193654.1"/>
    </source>
</evidence>
<dbReference type="InterPro" id="IPR051136">
    <property type="entry name" value="Intracellular_Lectin-GPT"/>
</dbReference>
<gene>
    <name evidence="10" type="ORF">HII31_05000</name>
</gene>
<dbReference type="Gene3D" id="2.60.120.200">
    <property type="match status" value="1"/>
</dbReference>
<evidence type="ECO:0000256" key="2">
    <source>
        <dbReference type="ARBA" id="ARBA00022692"/>
    </source>
</evidence>
<keyword evidence="2 7" id="KW-0812">Transmembrane</keyword>
<evidence type="ECO:0000256" key="8">
    <source>
        <dbReference type="SAM" id="SignalP"/>
    </source>
</evidence>
<evidence type="ECO:0000256" key="3">
    <source>
        <dbReference type="ARBA" id="ARBA00022729"/>
    </source>
</evidence>
<feature type="signal peptide" evidence="8">
    <location>
        <begin position="1"/>
        <end position="20"/>
    </location>
</feature>
<dbReference type="GO" id="GO:0005537">
    <property type="term" value="F:D-mannose binding"/>
    <property type="evidence" value="ECO:0007669"/>
    <property type="project" value="TreeGrafter"/>
</dbReference>
<evidence type="ECO:0000259" key="9">
    <source>
        <dbReference type="PROSITE" id="PS51328"/>
    </source>
</evidence>
<dbReference type="GO" id="GO:0005793">
    <property type="term" value="C:endoplasmic reticulum-Golgi intermediate compartment"/>
    <property type="evidence" value="ECO:0007669"/>
    <property type="project" value="TreeGrafter"/>
</dbReference>
<evidence type="ECO:0000256" key="5">
    <source>
        <dbReference type="ARBA" id="ARBA00023136"/>
    </source>
</evidence>
<comment type="caution">
    <text evidence="10">The sequence shown here is derived from an EMBL/GenBank/DDBJ whole genome shotgun (WGS) entry which is preliminary data.</text>
</comment>
<evidence type="ECO:0000256" key="7">
    <source>
        <dbReference type="SAM" id="Phobius"/>
    </source>
</evidence>
<dbReference type="PROSITE" id="PS51328">
    <property type="entry name" value="L_LECTIN_LIKE"/>
    <property type="match status" value="1"/>
</dbReference>
<feature type="compositionally biased region" description="Low complexity" evidence="6">
    <location>
        <begin position="243"/>
        <end position="263"/>
    </location>
</feature>
<protein>
    <submittedName>
        <fullName evidence="10">Protein EMP47</fullName>
    </submittedName>
</protein>
<dbReference type="Proteomes" id="UP000660729">
    <property type="component" value="Unassembled WGS sequence"/>
</dbReference>
<name>A0A8H6RMB0_9PEZI</name>
<feature type="region of interest" description="Disordered" evidence="6">
    <location>
        <begin position="236"/>
        <end position="263"/>
    </location>
</feature>
<evidence type="ECO:0000313" key="11">
    <source>
        <dbReference type="Proteomes" id="UP000660729"/>
    </source>
</evidence>
<proteinExistence type="predicted"/>
<dbReference type="PANTHER" id="PTHR12223:SF28">
    <property type="entry name" value="LECTIN, MANNOSE BINDING 1 LIKE"/>
    <property type="match status" value="1"/>
</dbReference>
<feature type="domain" description="L-type lectin-like" evidence="9">
    <location>
        <begin position="23"/>
        <end position="235"/>
    </location>
</feature>
<evidence type="ECO:0000256" key="6">
    <source>
        <dbReference type="SAM" id="MobiDB-lite"/>
    </source>
</evidence>
<keyword evidence="11" id="KW-1185">Reference proteome</keyword>
<dbReference type="OrthoDB" id="10265193at2759"/>
<dbReference type="InterPro" id="IPR005052">
    <property type="entry name" value="Lectin_leg"/>
</dbReference>
<organism evidence="10 11">
    <name type="scientific">Pseudocercospora fuligena</name>
    <dbReference type="NCBI Taxonomy" id="685502"/>
    <lineage>
        <taxon>Eukaryota</taxon>
        <taxon>Fungi</taxon>
        <taxon>Dikarya</taxon>
        <taxon>Ascomycota</taxon>
        <taxon>Pezizomycotina</taxon>
        <taxon>Dothideomycetes</taxon>
        <taxon>Dothideomycetidae</taxon>
        <taxon>Mycosphaerellales</taxon>
        <taxon>Mycosphaerellaceae</taxon>
        <taxon>Pseudocercospora</taxon>
    </lineage>
</organism>
<feature type="chain" id="PRO_5034501239" evidence="8">
    <location>
        <begin position="21"/>
        <end position="445"/>
    </location>
</feature>
<evidence type="ECO:0000256" key="1">
    <source>
        <dbReference type="ARBA" id="ARBA00004479"/>
    </source>
</evidence>
<keyword evidence="5 7" id="KW-0472">Membrane</keyword>
<dbReference type="Pfam" id="PF03388">
    <property type="entry name" value="Lectin_leg-like"/>
    <property type="match status" value="1"/>
</dbReference>
<keyword evidence="4 7" id="KW-1133">Transmembrane helix</keyword>
<dbReference type="GO" id="GO:0030134">
    <property type="term" value="C:COPII-coated ER to Golgi transport vesicle"/>
    <property type="evidence" value="ECO:0007669"/>
    <property type="project" value="TreeGrafter"/>
</dbReference>
<sequence length="445" mass="49292">MPQRLPQTLLALLSATLASAQTTLNQLSFGLRHPISPNGGAVPGYHLSSVNHDIQVLSDRVILTPPVPGNAKGALWSETTVTSADWTANLEFRASGQETGSGNLQLWYAKDHNQIGTQSVYNVEKFDGLVLVIDQYGGSGGKIRGFLNDGGVNFRSSGSLESLAFGHCDYSYRNKGIPSKLRISNQGGLHVTVDDKTCFSSDKISLPAGYYFGITASTGENPDSFEINKFFVQTGAGQASTGQPVQQEQQQQQPNQQAQQPTLQKMDAFPGAPEAVPDRSADQIKGQEDQFADLHNRLQSMSHHMGNMFWEVRELAKQMDQKHQEIMRKVENIGGSRETGLSPVTVDKISSMHDRSLSMETDLKAVREDLEGKDFKKAMDELHTAFSFIHHNFHNELEPKFERAIKAHSASLNHFLIAVFIVQAVFAIMYIFYKKRKHSAPKKFL</sequence>
<dbReference type="InterPro" id="IPR013320">
    <property type="entry name" value="ConA-like_dom_sf"/>
</dbReference>
<keyword evidence="3 8" id="KW-0732">Signal</keyword>